<evidence type="ECO:0000313" key="2">
    <source>
        <dbReference type="Proteomes" id="UP000767446"/>
    </source>
</evidence>
<dbReference type="AlphaFoldDB" id="A0A941GRC5"/>
<evidence type="ECO:0000313" key="1">
    <source>
        <dbReference type="EMBL" id="MBR8828427.1"/>
    </source>
</evidence>
<proteinExistence type="predicted"/>
<dbReference type="EMBL" id="JADQBC010000069">
    <property type="protein sequence ID" value="MBR8828427.1"/>
    <property type="molecule type" value="Genomic_DNA"/>
</dbReference>
<protein>
    <submittedName>
        <fullName evidence="1">TniQ family protein</fullName>
    </submittedName>
</protein>
<accession>A0A941GRC5</accession>
<reference evidence="1" key="1">
    <citation type="submission" date="2021-02" db="EMBL/GenBank/DDBJ databases">
        <title>Metagenome analyses of Stigonema ocellatum DSM 106950, Chlorogloea purpurea SAG 13.99 and Gomphosphaeria aponina DSM 107014.</title>
        <authorList>
            <person name="Marter P."/>
            <person name="Huang S."/>
        </authorList>
    </citation>
    <scope>NUCLEOTIDE SEQUENCE</scope>
    <source>
        <strain evidence="1">JP213</strain>
    </source>
</reference>
<sequence length="161" mass="18063">MCYFKILLTPGCFLEGESLSHFLGRVRRRNHLSAHALGDLVGIGSAIARWEKFYYNPFPSDAELTALGDLLGLDLAQLKAMLPSKGQKMKCQPIRLCGACYSESPYHRLEWQFQSVWKCVGGASRRRSHQLKLLSKCPQCGAKFKIPSLWEFGKCVGESPP</sequence>
<comment type="caution">
    <text evidence="1">The sequence shown here is derived from an EMBL/GenBank/DDBJ whole genome shotgun (WGS) entry which is preliminary data.</text>
</comment>
<organism evidence="1 2">
    <name type="scientific">Gomphosphaeria aponina SAG 52.96 = DSM 107014</name>
    <dbReference type="NCBI Taxonomy" id="1521640"/>
    <lineage>
        <taxon>Bacteria</taxon>
        <taxon>Bacillati</taxon>
        <taxon>Cyanobacteriota</taxon>
        <taxon>Cyanophyceae</taxon>
        <taxon>Oscillatoriophycideae</taxon>
        <taxon>Chroococcales</taxon>
        <taxon>Gomphosphaeriaceae</taxon>
        <taxon>Gomphosphaeria</taxon>
    </lineage>
</organism>
<gene>
    <name evidence="1" type="ORF">DSM107014_11105</name>
</gene>
<dbReference type="Proteomes" id="UP000767446">
    <property type="component" value="Unassembled WGS sequence"/>
</dbReference>
<name>A0A941GRC5_9CHRO</name>